<dbReference type="Proteomes" id="UP000242849">
    <property type="component" value="Unassembled WGS sequence"/>
</dbReference>
<feature type="region of interest" description="Disordered" evidence="1">
    <location>
        <begin position="45"/>
        <end position="68"/>
    </location>
</feature>
<evidence type="ECO:0000256" key="1">
    <source>
        <dbReference type="SAM" id="MobiDB-lite"/>
    </source>
</evidence>
<feature type="compositionally biased region" description="Basic and acidic residues" evidence="1">
    <location>
        <begin position="49"/>
        <end position="68"/>
    </location>
</feature>
<gene>
    <name evidence="2" type="ORF">SAMN05421553_0129</name>
</gene>
<protein>
    <submittedName>
        <fullName evidence="2">Uncharacterized protein</fullName>
    </submittedName>
</protein>
<organism evidence="2 3">
    <name type="scientific">Pseudomonas anguilliseptica</name>
    <dbReference type="NCBI Taxonomy" id="53406"/>
    <lineage>
        <taxon>Bacteria</taxon>
        <taxon>Pseudomonadati</taxon>
        <taxon>Pseudomonadota</taxon>
        <taxon>Gammaproteobacteria</taxon>
        <taxon>Pseudomonadales</taxon>
        <taxon>Pseudomonadaceae</taxon>
        <taxon>Pseudomonas</taxon>
    </lineage>
</organism>
<sequence>MCCHLLKTVWVERFHYCCAEWQLSGDYFAGTSCAVVLERDVPESCSGRQNHEGHDPYHCDWPEDPEKE</sequence>
<evidence type="ECO:0000313" key="3">
    <source>
        <dbReference type="Proteomes" id="UP000242849"/>
    </source>
</evidence>
<accession>A0A1H4NTS2</accession>
<evidence type="ECO:0000313" key="2">
    <source>
        <dbReference type="EMBL" id="SEB98385.1"/>
    </source>
</evidence>
<dbReference type="AlphaFoldDB" id="A0A1H4NTS2"/>
<proteinExistence type="predicted"/>
<dbReference type="EMBL" id="FNSC01000001">
    <property type="protein sequence ID" value="SEB98385.1"/>
    <property type="molecule type" value="Genomic_DNA"/>
</dbReference>
<keyword evidence="3" id="KW-1185">Reference proteome</keyword>
<name>A0A1H4NTS2_PSEAG</name>
<reference evidence="3" key="1">
    <citation type="submission" date="2016-10" db="EMBL/GenBank/DDBJ databases">
        <authorList>
            <person name="Varghese N."/>
            <person name="Submissions S."/>
        </authorList>
    </citation>
    <scope>NUCLEOTIDE SEQUENCE [LARGE SCALE GENOMIC DNA]</scope>
    <source>
        <strain evidence="3">DSM 12111</strain>
    </source>
</reference>